<evidence type="ECO:0000313" key="2">
    <source>
        <dbReference type="EMBL" id="KAK1269947.1"/>
    </source>
</evidence>
<name>A0AAV9B1Q7_ACOGR</name>
<sequence length="290" mass="33226">MSSFRRLLSLTSVRVYHSQTLVQSRSLGGVWRGTAVRGTAVRIRSLWSARGGLHNRSSQGKKLWTESFLGLSFTALLVKYRPVVVWAMDEEDYEDMLESDSGYLDVDPCSFLAFTLKLEMPIFFLVTLVMGWAYPITIAIHAVIFLFCTRPSPYSIYVILEQFRRRAMRQGPGFYKSKLCYYVKKVEVEDYLLMCLAKVELSDANLSLVGILGNWWVLPTSLGADFHPKRLHEKMKEMLRVQIRESFDNPGLVAGMPHKNVLPKFFMSIYTSIKVFCAITYLNKCCNTAH</sequence>
<proteinExistence type="predicted"/>
<accession>A0AAV9B1Q7</accession>
<comment type="caution">
    <text evidence="2">The sequence shown here is derived from an EMBL/GenBank/DDBJ whole genome shotgun (WGS) entry which is preliminary data.</text>
</comment>
<keyword evidence="3" id="KW-1185">Reference proteome</keyword>
<dbReference type="AlphaFoldDB" id="A0AAV9B1Q7"/>
<keyword evidence="1" id="KW-0812">Transmembrane</keyword>
<evidence type="ECO:0000313" key="3">
    <source>
        <dbReference type="Proteomes" id="UP001179952"/>
    </source>
</evidence>
<dbReference type="Proteomes" id="UP001179952">
    <property type="component" value="Unassembled WGS sequence"/>
</dbReference>
<keyword evidence="1" id="KW-0472">Membrane</keyword>
<reference evidence="2" key="1">
    <citation type="journal article" date="2023" name="Nat. Commun.">
        <title>Diploid and tetraploid genomes of Acorus and the evolution of monocots.</title>
        <authorList>
            <person name="Ma L."/>
            <person name="Liu K.W."/>
            <person name="Li Z."/>
            <person name="Hsiao Y.Y."/>
            <person name="Qi Y."/>
            <person name="Fu T."/>
            <person name="Tang G.D."/>
            <person name="Zhang D."/>
            <person name="Sun W.H."/>
            <person name="Liu D.K."/>
            <person name="Li Y."/>
            <person name="Chen G.Z."/>
            <person name="Liu X.D."/>
            <person name="Liao X.Y."/>
            <person name="Jiang Y.T."/>
            <person name="Yu X."/>
            <person name="Hao Y."/>
            <person name="Huang J."/>
            <person name="Zhao X.W."/>
            <person name="Ke S."/>
            <person name="Chen Y.Y."/>
            <person name="Wu W.L."/>
            <person name="Hsu J.L."/>
            <person name="Lin Y.F."/>
            <person name="Huang M.D."/>
            <person name="Li C.Y."/>
            <person name="Huang L."/>
            <person name="Wang Z.W."/>
            <person name="Zhao X."/>
            <person name="Zhong W.Y."/>
            <person name="Peng D.H."/>
            <person name="Ahmad S."/>
            <person name="Lan S."/>
            <person name="Zhang J.S."/>
            <person name="Tsai W.C."/>
            <person name="Van de Peer Y."/>
            <person name="Liu Z.J."/>
        </authorList>
    </citation>
    <scope>NUCLEOTIDE SEQUENCE</scope>
    <source>
        <strain evidence="2">SCP</strain>
    </source>
</reference>
<gene>
    <name evidence="2" type="ORF">QJS04_geneDACA005078</name>
</gene>
<protein>
    <submittedName>
        <fullName evidence="2">Uncharacterized protein</fullName>
    </submittedName>
</protein>
<reference evidence="2" key="2">
    <citation type="submission" date="2023-06" db="EMBL/GenBank/DDBJ databases">
        <authorList>
            <person name="Ma L."/>
            <person name="Liu K.-W."/>
            <person name="Li Z."/>
            <person name="Hsiao Y.-Y."/>
            <person name="Qi Y."/>
            <person name="Fu T."/>
            <person name="Tang G."/>
            <person name="Zhang D."/>
            <person name="Sun W.-H."/>
            <person name="Liu D.-K."/>
            <person name="Li Y."/>
            <person name="Chen G.-Z."/>
            <person name="Liu X.-D."/>
            <person name="Liao X.-Y."/>
            <person name="Jiang Y.-T."/>
            <person name="Yu X."/>
            <person name="Hao Y."/>
            <person name="Huang J."/>
            <person name="Zhao X.-W."/>
            <person name="Ke S."/>
            <person name="Chen Y.-Y."/>
            <person name="Wu W.-L."/>
            <person name="Hsu J.-L."/>
            <person name="Lin Y.-F."/>
            <person name="Huang M.-D."/>
            <person name="Li C.-Y."/>
            <person name="Huang L."/>
            <person name="Wang Z.-W."/>
            <person name="Zhao X."/>
            <person name="Zhong W.-Y."/>
            <person name="Peng D.-H."/>
            <person name="Ahmad S."/>
            <person name="Lan S."/>
            <person name="Zhang J.-S."/>
            <person name="Tsai W.-C."/>
            <person name="Van De Peer Y."/>
            <person name="Liu Z.-J."/>
        </authorList>
    </citation>
    <scope>NUCLEOTIDE SEQUENCE</scope>
    <source>
        <strain evidence="2">SCP</strain>
        <tissue evidence="2">Leaves</tissue>
    </source>
</reference>
<evidence type="ECO:0000256" key="1">
    <source>
        <dbReference type="SAM" id="Phobius"/>
    </source>
</evidence>
<keyword evidence="1" id="KW-1133">Transmembrane helix</keyword>
<feature type="transmembrane region" description="Helical" evidence="1">
    <location>
        <begin position="122"/>
        <end position="147"/>
    </location>
</feature>
<organism evidence="2 3">
    <name type="scientific">Acorus gramineus</name>
    <name type="common">Dwarf sweet flag</name>
    <dbReference type="NCBI Taxonomy" id="55184"/>
    <lineage>
        <taxon>Eukaryota</taxon>
        <taxon>Viridiplantae</taxon>
        <taxon>Streptophyta</taxon>
        <taxon>Embryophyta</taxon>
        <taxon>Tracheophyta</taxon>
        <taxon>Spermatophyta</taxon>
        <taxon>Magnoliopsida</taxon>
        <taxon>Liliopsida</taxon>
        <taxon>Acoraceae</taxon>
        <taxon>Acorus</taxon>
    </lineage>
</organism>
<dbReference type="EMBL" id="JAUJYN010000006">
    <property type="protein sequence ID" value="KAK1269947.1"/>
    <property type="molecule type" value="Genomic_DNA"/>
</dbReference>